<dbReference type="EMBL" id="JAFKCU010000005">
    <property type="protein sequence ID" value="MBN7817285.1"/>
    <property type="molecule type" value="Genomic_DNA"/>
</dbReference>
<gene>
    <name evidence="2" type="ORF">J0A69_17735</name>
</gene>
<feature type="transmembrane region" description="Helical" evidence="1">
    <location>
        <begin position="64"/>
        <end position="84"/>
    </location>
</feature>
<accession>A0ABS3CM15</accession>
<feature type="transmembrane region" description="Helical" evidence="1">
    <location>
        <begin position="90"/>
        <end position="109"/>
    </location>
</feature>
<evidence type="ECO:0000256" key="1">
    <source>
        <dbReference type="SAM" id="Phobius"/>
    </source>
</evidence>
<keyword evidence="1" id="KW-0472">Membrane</keyword>
<evidence type="ECO:0008006" key="4">
    <source>
        <dbReference type="Google" id="ProtNLM"/>
    </source>
</evidence>
<evidence type="ECO:0000313" key="2">
    <source>
        <dbReference type="EMBL" id="MBN7817285.1"/>
    </source>
</evidence>
<protein>
    <recommendedName>
        <fullName evidence="4">SMODS and SLOG-associating 2TM effector domain-containing protein</fullName>
    </recommendedName>
</protein>
<organism evidence="2 3">
    <name type="scientific">Algoriphagus pacificus</name>
    <dbReference type="NCBI Taxonomy" id="2811234"/>
    <lineage>
        <taxon>Bacteria</taxon>
        <taxon>Pseudomonadati</taxon>
        <taxon>Bacteroidota</taxon>
        <taxon>Cytophagia</taxon>
        <taxon>Cytophagales</taxon>
        <taxon>Cyclobacteriaceae</taxon>
        <taxon>Algoriphagus</taxon>
    </lineage>
</organism>
<keyword evidence="1" id="KW-0812">Transmembrane</keyword>
<sequence>MKNFETKISLGQYKAKELFWYFDELSEEERVLAYRMGWKIFDENKMFFEDFYSFHKRKGALLQVLGYFLALCLFLSVVYILFVHPSSLKYALAGFVLAGSIMTFFVVIGKARKNLSETKRFFNFIDPIDKKENFKEFLSLSSNDLRHAETFYSNLRKGNDYQEEQSNLVEYDKTVSLLAIEMMLGELGVLNELKQKLIQSDQKIKSGSFDKVVSSVVGGTDRGIRDYFSKISPEISNSRRLSAKRKEQLIKVKEIFINAGLREKAVDIDDFIQERTDL</sequence>
<name>A0ABS3CM15_9BACT</name>
<keyword evidence="3" id="KW-1185">Reference proteome</keyword>
<dbReference type="RefSeq" id="WP_206587960.1">
    <property type="nucleotide sequence ID" value="NZ_JAFKCU010000005.1"/>
</dbReference>
<evidence type="ECO:0000313" key="3">
    <source>
        <dbReference type="Proteomes" id="UP000664480"/>
    </source>
</evidence>
<comment type="caution">
    <text evidence="2">The sequence shown here is derived from an EMBL/GenBank/DDBJ whole genome shotgun (WGS) entry which is preliminary data.</text>
</comment>
<proteinExistence type="predicted"/>
<keyword evidence="1" id="KW-1133">Transmembrane helix</keyword>
<dbReference type="Proteomes" id="UP000664480">
    <property type="component" value="Unassembled WGS sequence"/>
</dbReference>
<reference evidence="2 3" key="1">
    <citation type="submission" date="2021-03" db="EMBL/GenBank/DDBJ databases">
        <title>novel species isolated from a fishpond in China.</title>
        <authorList>
            <person name="Lu H."/>
            <person name="Cai Z."/>
        </authorList>
    </citation>
    <scope>NUCLEOTIDE SEQUENCE [LARGE SCALE GENOMIC DNA]</scope>
    <source>
        <strain evidence="2 3">YJ13C</strain>
    </source>
</reference>